<dbReference type="AlphaFoldDB" id="A0A9P1GIW1"/>
<gene>
    <name evidence="2" type="ORF">C1SCF055_LOCUS39621</name>
</gene>
<name>A0A9P1GIW1_9DINO</name>
<dbReference type="OrthoDB" id="446381at2759"/>
<dbReference type="EMBL" id="CAMXCT030006497">
    <property type="protein sequence ID" value="CAL4802055.1"/>
    <property type="molecule type" value="Genomic_DNA"/>
</dbReference>
<sequence>EPVPGLPLLSDPRAPRTHRDADNNADMMPSHAGAGANADAMSLFLWEESRLQSNGVATTYVVSLKAKKDYVCRRQNQKEAQGVLAKCQQSGLTTLAELKKFVKTLRKEDILAEPAVDVAALFSEASNVASSPGPVAQNQVKEPVATQEAAECHVAAAEDAVPLVAPPAVPAAVTEQKDSAAEGEAAVVEAPDKNDTETSEQLAEGEAAAVETPDKKDTKMPATTPSFEKQVWGRSPVKRRKISDVDAEKLAIKPRPGNPFRLLHEKQDRCSMCDLETEPTDMPPPREKVCKSGRKMKVTMSHHGARCHFCHTKLQFFARKYGVKSRSSTAYTELQLGHIKAESVAWRKVAFAEVRNKLGSDGLVSCVARALSEEERANFQSPATLERFASSLVECSKGVDAAEEIVVQAAQEHIGSWRKSRKLLPVPGQKLWHRVRKHMPKHAPGRKTKVHSKDIRMQVRVYLLENATTSAKLMKCDGSIEPVYNLNMSKRKLWHRSVAMQSLLSRPAWYKHMAAHHKNFVRLKTRTDVCCFCHKYDKVLLPALRKDLDAVRGGVQSVQNDYFAAMDSHWEAMKAAGRTDPDDQLSLQYVKFMKLFMDKTSSVRYRTAAAPGTVRGRQDLKEAEASGATTLRKYIDILECCAHHFAGVRRQHERREQRENNLPPNLLVVQLDYMENMTWPLGPEEAQDWFWATSRESMTTLGFYVSFWRNGTICSRIFIVLLPQSLRYGQHWVSQFARTKNIECLADMHAAIEAGAAGTMSLDPPPLGPAYYVKSFKPSPKTHIFKLDTSLCDMQIEYTHCIFFDRASDGHVRGWNFWYSDRVDKRTLGSSIGKLKAIKVPCKEDWRLSYRATQPEKNPLNVDLLKRRMAKQSAFIDSSGASRRTNFMQALLRREKQGAKQKAKYLRQKRALGINLKEGQDSSDSESE</sequence>
<feature type="non-terminal residue" evidence="2">
    <location>
        <position position="928"/>
    </location>
</feature>
<accession>A0A9P1GIW1</accession>
<dbReference type="EMBL" id="CAMXCT020006497">
    <property type="protein sequence ID" value="CAL1168118.1"/>
    <property type="molecule type" value="Genomic_DNA"/>
</dbReference>
<feature type="region of interest" description="Disordered" evidence="1">
    <location>
        <begin position="1"/>
        <end position="33"/>
    </location>
</feature>
<reference evidence="2" key="1">
    <citation type="submission" date="2022-10" db="EMBL/GenBank/DDBJ databases">
        <authorList>
            <person name="Chen Y."/>
            <person name="Dougan E. K."/>
            <person name="Chan C."/>
            <person name="Rhodes N."/>
            <person name="Thang M."/>
        </authorList>
    </citation>
    <scope>NUCLEOTIDE SEQUENCE</scope>
</reference>
<evidence type="ECO:0000313" key="3">
    <source>
        <dbReference type="EMBL" id="CAL1168118.1"/>
    </source>
</evidence>
<reference evidence="3" key="2">
    <citation type="submission" date="2024-04" db="EMBL/GenBank/DDBJ databases">
        <authorList>
            <person name="Chen Y."/>
            <person name="Shah S."/>
            <person name="Dougan E. K."/>
            <person name="Thang M."/>
            <person name="Chan C."/>
        </authorList>
    </citation>
    <scope>NUCLEOTIDE SEQUENCE [LARGE SCALE GENOMIC DNA]</scope>
</reference>
<keyword evidence="4" id="KW-1185">Reference proteome</keyword>
<dbReference type="EMBL" id="CAMXCT010006497">
    <property type="protein sequence ID" value="CAI4014743.1"/>
    <property type="molecule type" value="Genomic_DNA"/>
</dbReference>
<comment type="caution">
    <text evidence="2">The sequence shown here is derived from an EMBL/GenBank/DDBJ whole genome shotgun (WGS) entry which is preliminary data.</text>
</comment>
<dbReference type="Proteomes" id="UP001152797">
    <property type="component" value="Unassembled WGS sequence"/>
</dbReference>
<evidence type="ECO:0000313" key="4">
    <source>
        <dbReference type="Proteomes" id="UP001152797"/>
    </source>
</evidence>
<proteinExistence type="predicted"/>
<feature type="compositionally biased region" description="Basic and acidic residues" evidence="1">
    <location>
        <begin position="13"/>
        <end position="22"/>
    </location>
</feature>
<evidence type="ECO:0000256" key="1">
    <source>
        <dbReference type="SAM" id="MobiDB-lite"/>
    </source>
</evidence>
<evidence type="ECO:0000313" key="2">
    <source>
        <dbReference type="EMBL" id="CAI4014743.1"/>
    </source>
</evidence>
<organism evidence="2">
    <name type="scientific">Cladocopium goreaui</name>
    <dbReference type="NCBI Taxonomy" id="2562237"/>
    <lineage>
        <taxon>Eukaryota</taxon>
        <taxon>Sar</taxon>
        <taxon>Alveolata</taxon>
        <taxon>Dinophyceae</taxon>
        <taxon>Suessiales</taxon>
        <taxon>Symbiodiniaceae</taxon>
        <taxon>Cladocopium</taxon>
    </lineage>
</organism>
<protein>
    <submittedName>
        <fullName evidence="2">Uncharacterized protein</fullName>
    </submittedName>
</protein>
<feature type="non-terminal residue" evidence="2">
    <location>
        <position position="1"/>
    </location>
</feature>
<feature type="region of interest" description="Disordered" evidence="1">
    <location>
        <begin position="173"/>
        <end position="225"/>
    </location>
</feature>